<dbReference type="Pfam" id="PF06850">
    <property type="entry name" value="PHB_depo_C"/>
    <property type="match status" value="1"/>
</dbReference>
<dbReference type="InterPro" id="IPR009656">
    <property type="entry name" value="PHB_depo_C"/>
</dbReference>
<sequence>MLYAWLEAQREFFRACQPWAGAAQHASASASARPAGWPTWGPMARAADAVPAPPPFAIASVAIDGAAVPVDECIVDDTPFCALRKFSRRLDGGAAARSAVFLCTPLAGHHAVMLRETVETMLATRDVYVTDWRNARDVPPDAGAFGLDDYVCTLEHFIAGADGDRLHLMAVCQATVPALAAAALLAARGVHVASVALLGGPIDTRSHPTLVDRFALEHDLDWFRRAAIDVVPPPYAGAGRRVYPGFIQHAAIVVAHPQRRVSLESRYWAAWMTGDLASAARCLREMNEYGAVLDMTERYFLDTIRVIFHERLLAQGRWSIGCRRVAPEQLTRTALCTIEGGRDDIAGTGQTHAAHELCNAVPDAARERITEPDCDHYDLFLGPHWRRSIHPALDAFWARAEAARRAASEPPRGAQSVEPEHRITH</sequence>
<accession>A0A7U4PC28</accession>
<evidence type="ECO:0000313" key="2">
    <source>
        <dbReference type="Proteomes" id="UP000594943"/>
    </source>
</evidence>
<reference evidence="1 2" key="1">
    <citation type="submission" date="2020-12" db="EMBL/GenBank/DDBJ databases">
        <title>FDA dAtabase for Regulatory Grade micrObial Sequences (FDA-ARGOS): Supporting development and validation of Infectious Disease Dx tests.</title>
        <authorList>
            <person name="Nelson B."/>
            <person name="Plummer A."/>
            <person name="Tallon L."/>
            <person name="Sadzewicz L."/>
            <person name="Zhao X."/>
            <person name="Boylan J."/>
            <person name="Ott S."/>
            <person name="Bowen H."/>
            <person name="Vavikolanu K."/>
            <person name="Mehta A."/>
            <person name="Aluvathingal J."/>
            <person name="Nadendla S."/>
            <person name="Myers T."/>
            <person name="Yan Y."/>
            <person name="Sichtig H."/>
        </authorList>
    </citation>
    <scope>NUCLEOTIDE SEQUENCE [LARGE SCALE GENOMIC DNA]</scope>
    <source>
        <strain evidence="1 2">FDAARGOS_899</strain>
    </source>
</reference>
<dbReference type="PANTHER" id="PTHR36837">
    <property type="entry name" value="POLY(3-HYDROXYALKANOATE) POLYMERASE SUBUNIT PHAC"/>
    <property type="match status" value="1"/>
</dbReference>
<dbReference type="KEGG" id="bhg:I6G56_28875"/>
<dbReference type="PIRSF" id="PIRSF020818">
    <property type="entry name" value="PHB_depoly_PhaZ"/>
    <property type="match status" value="1"/>
</dbReference>
<dbReference type="Proteomes" id="UP000594943">
    <property type="component" value="Chromosome 2"/>
</dbReference>
<dbReference type="AlphaFoldDB" id="A0A7U4PC28"/>
<gene>
    <name evidence="1" type="primary">phaZ</name>
    <name evidence="1" type="ORF">I6G56_28875</name>
</gene>
<dbReference type="RefSeq" id="WP_006028282.1">
    <property type="nucleotide sequence ID" value="NZ_CP013382.1"/>
</dbReference>
<organism evidence="1 2">
    <name type="scientific">Burkholderia humptydooensis</name>
    <dbReference type="NCBI Taxonomy" id="430531"/>
    <lineage>
        <taxon>Bacteria</taxon>
        <taxon>Pseudomonadati</taxon>
        <taxon>Pseudomonadota</taxon>
        <taxon>Betaproteobacteria</taxon>
        <taxon>Burkholderiales</taxon>
        <taxon>Burkholderiaceae</taxon>
        <taxon>Burkholderia</taxon>
        <taxon>pseudomallei group</taxon>
    </lineage>
</organism>
<dbReference type="SUPFAM" id="SSF53474">
    <property type="entry name" value="alpha/beta-Hydrolases"/>
    <property type="match status" value="1"/>
</dbReference>
<dbReference type="EMBL" id="CP065687">
    <property type="protein sequence ID" value="QPS46122.1"/>
    <property type="molecule type" value="Genomic_DNA"/>
</dbReference>
<dbReference type="PANTHER" id="PTHR36837:SF4">
    <property type="entry name" value="BLR0908 PROTEIN"/>
    <property type="match status" value="1"/>
</dbReference>
<dbReference type="InterPro" id="IPR029058">
    <property type="entry name" value="AB_hydrolase_fold"/>
</dbReference>
<dbReference type="NCBIfam" id="TIGR01849">
    <property type="entry name" value="PHB_depoly_PhaZ"/>
    <property type="match status" value="1"/>
</dbReference>
<dbReference type="Gene3D" id="3.40.50.1820">
    <property type="entry name" value="alpha/beta hydrolase"/>
    <property type="match status" value="1"/>
</dbReference>
<dbReference type="InterPro" id="IPR051321">
    <property type="entry name" value="PHA/PHB_synthase"/>
</dbReference>
<protein>
    <submittedName>
        <fullName evidence="1">Polyhydroxyalkanoate depolymerase</fullName>
    </submittedName>
</protein>
<dbReference type="InterPro" id="IPR010915">
    <property type="entry name" value="PHB_depoly_PhaZ"/>
</dbReference>
<name>A0A7U4PC28_9BURK</name>
<proteinExistence type="predicted"/>
<accession>A0A7T2X0C0</accession>
<evidence type="ECO:0000313" key="1">
    <source>
        <dbReference type="EMBL" id="QPS46122.1"/>
    </source>
</evidence>